<dbReference type="GO" id="GO:0006412">
    <property type="term" value="P:translation"/>
    <property type="evidence" value="ECO:0007669"/>
    <property type="project" value="InterPro"/>
</dbReference>
<dbReference type="InterPro" id="IPR036373">
    <property type="entry name" value="Ribosomal_bL17_sf"/>
</dbReference>
<proteinExistence type="inferred from homology"/>
<comment type="similarity">
    <text evidence="1">Belongs to the bacterial ribosomal protein bL17 family.</text>
</comment>
<dbReference type="Proteomes" id="UP000178385">
    <property type="component" value="Unassembled WGS sequence"/>
</dbReference>
<dbReference type="AlphaFoldDB" id="A0A1G1Y7C3"/>
<dbReference type="EMBL" id="MHIG01000002">
    <property type="protein sequence ID" value="OGY48239.1"/>
    <property type="molecule type" value="Genomic_DNA"/>
</dbReference>
<dbReference type="Gene3D" id="3.90.1030.10">
    <property type="entry name" value="Ribosomal protein L17"/>
    <property type="match status" value="1"/>
</dbReference>
<name>A0A1G1Y7C3_9BACT</name>
<evidence type="ECO:0000256" key="3">
    <source>
        <dbReference type="ARBA" id="ARBA00023274"/>
    </source>
</evidence>
<evidence type="ECO:0000256" key="1">
    <source>
        <dbReference type="ARBA" id="ARBA00008777"/>
    </source>
</evidence>
<evidence type="ECO:0000313" key="5">
    <source>
        <dbReference type="EMBL" id="OGY48239.1"/>
    </source>
</evidence>
<reference evidence="5 6" key="1">
    <citation type="journal article" date="2016" name="Nat. Commun.">
        <title>Thousands of microbial genomes shed light on interconnected biogeochemical processes in an aquifer system.</title>
        <authorList>
            <person name="Anantharaman K."/>
            <person name="Brown C.T."/>
            <person name="Hug L.A."/>
            <person name="Sharon I."/>
            <person name="Castelle C.J."/>
            <person name="Probst A.J."/>
            <person name="Thomas B.C."/>
            <person name="Singh A."/>
            <person name="Wilkins M.J."/>
            <person name="Karaoz U."/>
            <person name="Brodie E.L."/>
            <person name="Williams K.H."/>
            <person name="Hubbard S.S."/>
            <person name="Banfield J.F."/>
        </authorList>
    </citation>
    <scope>NUCLEOTIDE SEQUENCE [LARGE SCALE GENOMIC DNA]</scope>
</reference>
<dbReference type="PANTHER" id="PTHR14413">
    <property type="entry name" value="RIBOSOMAL PROTEIN L17"/>
    <property type="match status" value="1"/>
</dbReference>
<dbReference type="GO" id="GO:0022625">
    <property type="term" value="C:cytosolic large ribosomal subunit"/>
    <property type="evidence" value="ECO:0007669"/>
    <property type="project" value="TreeGrafter"/>
</dbReference>
<comment type="caution">
    <text evidence="5">The sequence shown here is derived from an EMBL/GenBank/DDBJ whole genome shotgun (WGS) entry which is preliminary data.</text>
</comment>
<keyword evidence="2" id="KW-0689">Ribosomal protein</keyword>
<dbReference type="InterPro" id="IPR000456">
    <property type="entry name" value="Ribosomal_bL17"/>
</dbReference>
<dbReference type="PANTHER" id="PTHR14413:SF16">
    <property type="entry name" value="LARGE RIBOSOMAL SUBUNIT PROTEIN BL17M"/>
    <property type="match status" value="1"/>
</dbReference>
<sequence length="117" mass="13276">MRHRKKRAILDRKSGPRTGLLRSLFRALITYGHITTTTARAKAVRAMAEKALSTASTPTLSHRRILIELTGSPQLVARTIETAKKYEHRNSGYIRIYRRMHRKGDGAQTVTVTLLHN</sequence>
<evidence type="ECO:0000256" key="4">
    <source>
        <dbReference type="ARBA" id="ARBA00035494"/>
    </source>
</evidence>
<protein>
    <recommendedName>
        <fullName evidence="4">50S ribosomal protein L17</fullName>
    </recommendedName>
</protein>
<keyword evidence="3" id="KW-0687">Ribonucleoprotein</keyword>
<accession>A0A1G1Y7C3</accession>
<evidence type="ECO:0000313" key="6">
    <source>
        <dbReference type="Proteomes" id="UP000178385"/>
    </source>
</evidence>
<dbReference type="GO" id="GO:0003735">
    <property type="term" value="F:structural constituent of ribosome"/>
    <property type="evidence" value="ECO:0007669"/>
    <property type="project" value="InterPro"/>
</dbReference>
<dbReference type="SUPFAM" id="SSF64263">
    <property type="entry name" value="Prokaryotic ribosomal protein L17"/>
    <property type="match status" value="1"/>
</dbReference>
<evidence type="ECO:0000256" key="2">
    <source>
        <dbReference type="ARBA" id="ARBA00022980"/>
    </source>
</evidence>
<organism evidence="5 6">
    <name type="scientific">Candidatus Buchananbacteria bacterium RIFCSPHIGHO2_01_FULL_47_11b</name>
    <dbReference type="NCBI Taxonomy" id="1797537"/>
    <lineage>
        <taxon>Bacteria</taxon>
        <taxon>Candidatus Buchananiibacteriota</taxon>
    </lineage>
</organism>
<dbReference type="Pfam" id="PF01196">
    <property type="entry name" value="Ribosomal_L17"/>
    <property type="match status" value="1"/>
</dbReference>
<gene>
    <name evidence="5" type="ORF">A2840_00555</name>
</gene>